<keyword evidence="2" id="KW-0479">Metal-binding</keyword>
<comment type="caution">
    <text evidence="6">The sequence shown here is derived from an EMBL/GenBank/DDBJ whole genome shotgun (WGS) entry which is preliminary data.</text>
</comment>
<evidence type="ECO:0000256" key="4">
    <source>
        <dbReference type="ARBA" id="ARBA00022833"/>
    </source>
</evidence>
<proteinExistence type="predicted"/>
<organism evidence="6 7">
    <name type="scientific">Operophtera brumata</name>
    <name type="common">Winter moth</name>
    <name type="synonym">Phalaena brumata</name>
    <dbReference type="NCBI Taxonomy" id="104452"/>
    <lineage>
        <taxon>Eukaryota</taxon>
        <taxon>Metazoa</taxon>
        <taxon>Ecdysozoa</taxon>
        <taxon>Arthropoda</taxon>
        <taxon>Hexapoda</taxon>
        <taxon>Insecta</taxon>
        <taxon>Pterygota</taxon>
        <taxon>Neoptera</taxon>
        <taxon>Endopterygota</taxon>
        <taxon>Lepidoptera</taxon>
        <taxon>Glossata</taxon>
        <taxon>Ditrysia</taxon>
        <taxon>Geometroidea</taxon>
        <taxon>Geometridae</taxon>
        <taxon>Larentiinae</taxon>
        <taxon>Operophtera</taxon>
    </lineage>
</organism>
<dbReference type="PANTHER" id="PTHR46481:SF10">
    <property type="entry name" value="ZINC FINGER BED DOMAIN-CONTAINING PROTEIN 39"/>
    <property type="match status" value="1"/>
</dbReference>
<evidence type="ECO:0000313" key="6">
    <source>
        <dbReference type="EMBL" id="KOB52291.1"/>
    </source>
</evidence>
<evidence type="ECO:0000313" key="7">
    <source>
        <dbReference type="Proteomes" id="UP000037510"/>
    </source>
</evidence>
<name>A0A0L7K3D4_OPEBR</name>
<keyword evidence="7" id="KW-1185">Reference proteome</keyword>
<gene>
    <name evidence="6" type="ORF">OBRU01_26166</name>
</gene>
<keyword evidence="5" id="KW-0539">Nucleus</keyword>
<sequence length="172" mass="19629">MPSSKNCFIYCARHITCRREKPLHLGLIPAQYNLTKEKVRARLTRAFAVCITADGWPSRNNDCFIVMTAHYIVEEPATITIASDLLGYEYDLGQRVAVFLTDNAHNTTAALKIGEWRFWGCFTHSLNLIVQAGQKEIEETGKKVRAIETFFRRSAHTSAQLKPRKRVWILAC</sequence>
<dbReference type="GO" id="GO:0005634">
    <property type="term" value="C:nucleus"/>
    <property type="evidence" value="ECO:0007669"/>
    <property type="project" value="UniProtKB-SubCell"/>
</dbReference>
<keyword evidence="4" id="KW-0862">Zinc</keyword>
<evidence type="ECO:0000256" key="3">
    <source>
        <dbReference type="ARBA" id="ARBA00022771"/>
    </source>
</evidence>
<accession>A0A0L7K3D4</accession>
<dbReference type="Proteomes" id="UP000037510">
    <property type="component" value="Unassembled WGS sequence"/>
</dbReference>
<evidence type="ECO:0000256" key="2">
    <source>
        <dbReference type="ARBA" id="ARBA00022723"/>
    </source>
</evidence>
<dbReference type="SUPFAM" id="SSF53098">
    <property type="entry name" value="Ribonuclease H-like"/>
    <property type="match status" value="1"/>
</dbReference>
<dbReference type="AlphaFoldDB" id="A0A0L7K3D4"/>
<comment type="subcellular location">
    <subcellularLocation>
        <location evidence="1">Nucleus</location>
    </subcellularLocation>
</comment>
<reference evidence="6 7" key="1">
    <citation type="journal article" date="2015" name="Genome Biol. Evol.">
        <title>The genome of winter moth (Operophtera brumata) provides a genomic perspective on sexual dimorphism and phenology.</title>
        <authorList>
            <person name="Derks M.F."/>
            <person name="Smit S."/>
            <person name="Salis L."/>
            <person name="Schijlen E."/>
            <person name="Bossers A."/>
            <person name="Mateman C."/>
            <person name="Pijl A.S."/>
            <person name="de Ridder D."/>
            <person name="Groenen M.A."/>
            <person name="Visser M.E."/>
            <person name="Megens H.J."/>
        </authorList>
    </citation>
    <scope>NUCLEOTIDE SEQUENCE [LARGE SCALE GENOMIC DNA]</scope>
    <source>
        <strain evidence="6">WM2013NL</strain>
        <tissue evidence="6">Head and thorax</tissue>
    </source>
</reference>
<dbReference type="PANTHER" id="PTHR46481">
    <property type="entry name" value="ZINC FINGER BED DOMAIN-CONTAINING PROTEIN 4"/>
    <property type="match status" value="1"/>
</dbReference>
<dbReference type="InterPro" id="IPR052035">
    <property type="entry name" value="ZnF_BED_domain_contain"/>
</dbReference>
<dbReference type="InterPro" id="IPR012337">
    <property type="entry name" value="RNaseH-like_sf"/>
</dbReference>
<dbReference type="GO" id="GO:0008270">
    <property type="term" value="F:zinc ion binding"/>
    <property type="evidence" value="ECO:0007669"/>
    <property type="project" value="UniProtKB-KW"/>
</dbReference>
<dbReference type="EMBL" id="JTDY01012352">
    <property type="protein sequence ID" value="KOB52291.1"/>
    <property type="molecule type" value="Genomic_DNA"/>
</dbReference>
<protein>
    <submittedName>
        <fullName evidence="6">Uncharacterized protein</fullName>
    </submittedName>
</protein>
<evidence type="ECO:0000256" key="5">
    <source>
        <dbReference type="ARBA" id="ARBA00023242"/>
    </source>
</evidence>
<dbReference type="STRING" id="104452.A0A0L7K3D4"/>
<keyword evidence="3" id="KW-0863">Zinc-finger</keyword>
<evidence type="ECO:0000256" key="1">
    <source>
        <dbReference type="ARBA" id="ARBA00004123"/>
    </source>
</evidence>